<evidence type="ECO:0000313" key="3">
    <source>
        <dbReference type="Proteomes" id="UP000694426"/>
    </source>
</evidence>
<dbReference type="Proteomes" id="UP000694426">
    <property type="component" value="Unplaced"/>
</dbReference>
<dbReference type="SUPFAM" id="SSF56672">
    <property type="entry name" value="DNA/RNA polymerases"/>
    <property type="match status" value="1"/>
</dbReference>
<dbReference type="InterPro" id="IPR043502">
    <property type="entry name" value="DNA/RNA_pol_sf"/>
</dbReference>
<name>A0A8B9BZ98_9AVES</name>
<organism evidence="2 3">
    <name type="scientific">Anser brachyrhynchus</name>
    <name type="common">Pink-footed goose</name>
    <dbReference type="NCBI Taxonomy" id="132585"/>
    <lineage>
        <taxon>Eukaryota</taxon>
        <taxon>Metazoa</taxon>
        <taxon>Chordata</taxon>
        <taxon>Craniata</taxon>
        <taxon>Vertebrata</taxon>
        <taxon>Euteleostomi</taxon>
        <taxon>Archelosauria</taxon>
        <taxon>Archosauria</taxon>
        <taxon>Dinosauria</taxon>
        <taxon>Saurischia</taxon>
        <taxon>Theropoda</taxon>
        <taxon>Coelurosauria</taxon>
        <taxon>Aves</taxon>
        <taxon>Neognathae</taxon>
        <taxon>Galloanserae</taxon>
        <taxon>Anseriformes</taxon>
        <taxon>Anatidae</taxon>
        <taxon>Anserinae</taxon>
        <taxon>Anser</taxon>
    </lineage>
</organism>
<dbReference type="InterPro" id="IPR000477">
    <property type="entry name" value="RT_dom"/>
</dbReference>
<keyword evidence="3" id="KW-1185">Reference proteome</keyword>
<proteinExistence type="predicted"/>
<feature type="domain" description="Reverse transcriptase" evidence="1">
    <location>
        <begin position="1"/>
        <end position="215"/>
    </location>
</feature>
<evidence type="ECO:0000259" key="1">
    <source>
        <dbReference type="PROSITE" id="PS50878"/>
    </source>
</evidence>
<dbReference type="PROSITE" id="PS50878">
    <property type="entry name" value="RT_POL"/>
    <property type="match status" value="1"/>
</dbReference>
<evidence type="ECO:0000313" key="2">
    <source>
        <dbReference type="Ensembl" id="ENSABRP00000011820.1"/>
    </source>
</evidence>
<accession>A0A8B9BZ98</accession>
<reference evidence="2" key="1">
    <citation type="submission" date="2025-08" db="UniProtKB">
        <authorList>
            <consortium name="Ensembl"/>
        </authorList>
    </citation>
    <scope>IDENTIFICATION</scope>
</reference>
<dbReference type="PANTHER" id="PTHR33332">
    <property type="entry name" value="REVERSE TRANSCRIPTASE DOMAIN-CONTAINING PROTEIN"/>
    <property type="match status" value="1"/>
</dbReference>
<dbReference type="Pfam" id="PF00078">
    <property type="entry name" value="RVT_1"/>
    <property type="match status" value="1"/>
</dbReference>
<dbReference type="Ensembl" id="ENSABRT00000016909.1">
    <property type="protein sequence ID" value="ENSABRP00000011820.1"/>
    <property type="gene ID" value="ENSABRG00000010587.1"/>
</dbReference>
<dbReference type="AlphaFoldDB" id="A0A8B9BZ98"/>
<sequence>MVGRGELAPKEGLSCPGFFLGKGKSCLPNLVAFYDGVIASVDKGRMTDVIYLDFRKAFDMVPHDILVSKWERDGFEGWTIQWVRNWLKCHTQRVAANGSMSRWKPVMSGIPQGSVLGPVWFNIFINDIDSGIKCTPSKFADDTKLSGAVDTTEGRKAIQKDTDMLEKWAQVKLVRFNKANFKVLHQGWGNPRHEYRLGEEVIESSPAEKDLGVLVDEKLDMSQQCVLAAQKANCIPGCINRGMASRWREVIVSLCSALVRPYLEYCVHIWGPQHAKDVDLLERSRGGLQR</sequence>
<protein>
    <recommendedName>
        <fullName evidence="1">Reverse transcriptase domain-containing protein</fullName>
    </recommendedName>
</protein>
<reference evidence="2" key="2">
    <citation type="submission" date="2025-09" db="UniProtKB">
        <authorList>
            <consortium name="Ensembl"/>
        </authorList>
    </citation>
    <scope>IDENTIFICATION</scope>
</reference>
<dbReference type="GeneTree" id="ENSGT01150000286902"/>